<dbReference type="PANTHER" id="PTHR36917">
    <property type="entry name" value="INTRACELLULAR SEPTATION PROTEIN A-RELATED"/>
    <property type="match status" value="1"/>
</dbReference>
<reference evidence="7" key="1">
    <citation type="submission" date="2018-05" db="EMBL/GenBank/DDBJ databases">
        <title>Ignatzschineria dubaiensis sp. nov., isolated from necrotic foot tissues of dromedaries (Camelus dromedarius) and associated maggots in Dubai, United Arab Emirates.</title>
        <authorList>
            <person name="Tsang C.C."/>
            <person name="Tang J.Y.M."/>
            <person name="Fong J.Y.H."/>
            <person name="Kinne J."/>
            <person name="Lee H.H."/>
            <person name="Joseph M."/>
            <person name="Jose S."/>
            <person name="Schuster R.K."/>
            <person name="Tang Y."/>
            <person name="Sivakumar S."/>
            <person name="Chen J.H.K."/>
            <person name="Teng J.L.L."/>
            <person name="Lau S.K.P."/>
            <person name="Wernery U."/>
            <person name="Woo P.C.Y."/>
        </authorList>
    </citation>
    <scope>NUCLEOTIDE SEQUENCE [LARGE SCALE GENOMIC DNA]</scope>
    <source>
        <strain evidence="7">KCTC 22644</strain>
    </source>
</reference>
<evidence type="ECO:0000256" key="5">
    <source>
        <dbReference type="SAM" id="Phobius"/>
    </source>
</evidence>
<keyword evidence="7" id="KW-1185">Reference proteome</keyword>
<dbReference type="InterPro" id="IPR006008">
    <property type="entry name" value="YciB"/>
</dbReference>
<accession>A0A2U2AET8</accession>
<evidence type="ECO:0008006" key="8">
    <source>
        <dbReference type="Google" id="ProtNLM"/>
    </source>
</evidence>
<feature type="transmembrane region" description="Helical" evidence="5">
    <location>
        <begin position="172"/>
        <end position="191"/>
    </location>
</feature>
<evidence type="ECO:0000256" key="2">
    <source>
        <dbReference type="ARBA" id="ARBA00022692"/>
    </source>
</evidence>
<feature type="transmembrane region" description="Helical" evidence="5">
    <location>
        <begin position="141"/>
        <end position="160"/>
    </location>
</feature>
<evidence type="ECO:0000256" key="1">
    <source>
        <dbReference type="ARBA" id="ARBA00022475"/>
    </source>
</evidence>
<dbReference type="Pfam" id="PF04279">
    <property type="entry name" value="IspA"/>
    <property type="match status" value="1"/>
</dbReference>
<feature type="transmembrane region" description="Helical" evidence="5">
    <location>
        <begin position="20"/>
        <end position="36"/>
    </location>
</feature>
<protein>
    <recommendedName>
        <fullName evidence="8">Intracellular septation protein A</fullName>
    </recommendedName>
</protein>
<evidence type="ECO:0000313" key="6">
    <source>
        <dbReference type="EMBL" id="PWD81172.1"/>
    </source>
</evidence>
<keyword evidence="3 5" id="KW-1133">Transmembrane helix</keyword>
<evidence type="ECO:0000313" key="7">
    <source>
        <dbReference type="Proteomes" id="UP000245020"/>
    </source>
</evidence>
<organism evidence="6 7">
    <name type="scientific">Ignatzschineria ureiclastica</name>
    <dbReference type="NCBI Taxonomy" id="472582"/>
    <lineage>
        <taxon>Bacteria</taxon>
        <taxon>Pseudomonadati</taxon>
        <taxon>Pseudomonadota</taxon>
        <taxon>Gammaproteobacteria</taxon>
        <taxon>Cardiobacteriales</taxon>
        <taxon>Ignatzschineriaceae</taxon>
        <taxon>Ignatzschineria</taxon>
    </lineage>
</organism>
<evidence type="ECO:0000256" key="3">
    <source>
        <dbReference type="ARBA" id="ARBA00022989"/>
    </source>
</evidence>
<dbReference type="Proteomes" id="UP000245020">
    <property type="component" value="Unassembled WGS sequence"/>
</dbReference>
<gene>
    <name evidence="6" type="ORF">DC083_04575</name>
</gene>
<keyword evidence="4 5" id="KW-0472">Membrane</keyword>
<name>A0A2U2AET8_9GAMM</name>
<dbReference type="AlphaFoldDB" id="A0A2U2AET8"/>
<dbReference type="EMBL" id="QEWQ01000003">
    <property type="protein sequence ID" value="PWD81172.1"/>
    <property type="molecule type" value="Genomic_DNA"/>
</dbReference>
<dbReference type="PANTHER" id="PTHR36917:SF1">
    <property type="entry name" value="INNER MEMBRANE-SPANNING PROTEIN YCIB"/>
    <property type="match status" value="1"/>
</dbReference>
<feature type="transmembrane region" description="Helical" evidence="5">
    <location>
        <begin position="93"/>
        <end position="114"/>
    </location>
</feature>
<proteinExistence type="predicted"/>
<feature type="transmembrane region" description="Helical" evidence="5">
    <location>
        <begin position="71"/>
        <end position="87"/>
    </location>
</feature>
<evidence type="ECO:0000256" key="4">
    <source>
        <dbReference type="ARBA" id="ARBA00023136"/>
    </source>
</evidence>
<keyword evidence="2 5" id="KW-0812">Transmembrane</keyword>
<comment type="caution">
    <text evidence="6">The sequence shown here is derived from an EMBL/GenBank/DDBJ whole genome shotgun (WGS) entry which is preliminary data.</text>
</comment>
<keyword evidence="1" id="KW-1003">Cell membrane</keyword>
<feature type="transmembrane region" description="Helical" evidence="5">
    <location>
        <begin position="42"/>
        <end position="64"/>
    </location>
</feature>
<sequence length="211" mass="24259">MELPLTELSKKSKYQAIPQLILGLGTVLFITIYLFFNKDLVLATKALVGCAFIALVVSLIFFRYTTKRKDWLILIATVLFGAMTIYFDNDIFIKWRTTIINVVIALGLVGMFYLKKSPIKMIFEKPLELELPESEWLRTNLWWAAYMLAMALLNTIIVLLDLSNDIWMTFKMIINPAITFVLALTLIIYLVKKSKAYKAEKASIEESKLKD</sequence>
<dbReference type="GO" id="GO:0005886">
    <property type="term" value="C:plasma membrane"/>
    <property type="evidence" value="ECO:0007669"/>
    <property type="project" value="TreeGrafter"/>
</dbReference>